<dbReference type="RefSeq" id="WP_248936481.1">
    <property type="nucleotide sequence ID" value="NZ_JAKILF010000005.1"/>
</dbReference>
<evidence type="ECO:0000313" key="1">
    <source>
        <dbReference type="EMBL" id="MFC3136683.1"/>
    </source>
</evidence>
<comment type="caution">
    <text evidence="1">The sequence shown here is derived from an EMBL/GenBank/DDBJ whole genome shotgun (WGS) entry which is preliminary data.</text>
</comment>
<sequence length="149" mass="16790">MKKIILLSLLLVSCTDIISDQVIESECFPSFKVTPLDLFPPSPYNQGAFVWLLSGEGNGHDFKMDNGIVGYLMPIKNTMFMKSIGNSHEFTVTGRVLKEWPNWAESHIGGSKRNVNLELSDGKNKYLLMEAYINPELKDNLPERCSFST</sequence>
<organism evidence="1 2">
    <name type="scientific">Shewanella submarina</name>
    <dbReference type="NCBI Taxonomy" id="2016376"/>
    <lineage>
        <taxon>Bacteria</taxon>
        <taxon>Pseudomonadati</taxon>
        <taxon>Pseudomonadota</taxon>
        <taxon>Gammaproteobacteria</taxon>
        <taxon>Alteromonadales</taxon>
        <taxon>Shewanellaceae</taxon>
        <taxon>Shewanella</taxon>
    </lineage>
</organism>
<evidence type="ECO:0000313" key="2">
    <source>
        <dbReference type="Proteomes" id="UP001595621"/>
    </source>
</evidence>
<keyword evidence="2" id="KW-1185">Reference proteome</keyword>
<gene>
    <name evidence="1" type="ORF">ACFOE0_00565</name>
</gene>
<name>A0ABV7G592_9GAMM</name>
<proteinExistence type="predicted"/>
<protein>
    <submittedName>
        <fullName evidence="1">Uncharacterized protein</fullName>
    </submittedName>
</protein>
<reference evidence="2" key="1">
    <citation type="journal article" date="2019" name="Int. J. Syst. Evol. Microbiol.">
        <title>The Global Catalogue of Microorganisms (GCM) 10K type strain sequencing project: providing services to taxonomists for standard genome sequencing and annotation.</title>
        <authorList>
            <consortium name="The Broad Institute Genomics Platform"/>
            <consortium name="The Broad Institute Genome Sequencing Center for Infectious Disease"/>
            <person name="Wu L."/>
            <person name="Ma J."/>
        </authorList>
    </citation>
    <scope>NUCLEOTIDE SEQUENCE [LARGE SCALE GENOMIC DNA]</scope>
    <source>
        <strain evidence="2">KCTC 52277</strain>
    </source>
</reference>
<accession>A0ABV7G592</accession>
<dbReference type="Proteomes" id="UP001595621">
    <property type="component" value="Unassembled WGS sequence"/>
</dbReference>
<dbReference type="EMBL" id="JBHRTD010000001">
    <property type="protein sequence ID" value="MFC3136683.1"/>
    <property type="molecule type" value="Genomic_DNA"/>
</dbReference>